<gene>
    <name evidence="2" type="primary">ND4L</name>
</gene>
<accession>A0A224A112</accession>
<dbReference type="AlphaFoldDB" id="A0A224A112"/>
<keyword evidence="1" id="KW-1133">Transmembrane helix</keyword>
<protein>
    <submittedName>
        <fullName evidence="2">NADH dehydrogenase subunit 4L</fullName>
    </submittedName>
</protein>
<reference evidence="2" key="1">
    <citation type="journal article" date="2017" name="Zool. J. Linn. Soc.">
        <title>Molecular phylogeny, frequent parallel evolution and new system of Japanese clausiliid land snails (Gastropoda: Stylommatophora).</title>
        <authorList>
            <person name="Motochin R."/>
            <person name="Wang M."/>
            <person name="Ueshima R."/>
        </authorList>
    </citation>
    <scope>NUCLEOTIDE SEQUENCE</scope>
    <source>
        <strain evidence="2">AG794</strain>
        <tissue evidence="2">Muscle</tissue>
    </source>
</reference>
<keyword evidence="1" id="KW-0812">Transmembrane</keyword>
<sequence>MLDLLMCSLLLFLFFFLYFYSIKIHFLSALLVMESMVLMLLIMSVGLSFTILEGLSIYLFVLTLSVTEAAYGLTLLMSLVKFKGSDLILGSVTNF</sequence>
<organism evidence="2">
    <name type="scientific">Zaptyx nakanoshimana</name>
    <dbReference type="NCBI Taxonomy" id="1885891"/>
    <lineage>
        <taxon>Eukaryota</taxon>
        <taxon>Metazoa</taxon>
        <taxon>Spiralia</taxon>
        <taxon>Lophotrochozoa</taxon>
        <taxon>Mollusca</taxon>
        <taxon>Gastropoda</taxon>
        <taxon>Heterobranchia</taxon>
        <taxon>Euthyneura</taxon>
        <taxon>Panpulmonata</taxon>
        <taxon>Eupulmonata</taxon>
        <taxon>Stylommatophora</taxon>
        <taxon>Helicina</taxon>
        <taxon>Clausilioidea</taxon>
        <taxon>Clausiliidae</taxon>
        <taxon>Phaedusinae</taxon>
        <taxon>Zaptyx</taxon>
    </lineage>
</organism>
<feature type="transmembrane region" description="Helical" evidence="1">
    <location>
        <begin position="29"/>
        <end position="51"/>
    </location>
</feature>
<evidence type="ECO:0000313" key="2">
    <source>
        <dbReference type="EMBL" id="BBA10379.1"/>
    </source>
</evidence>
<geneLocation type="mitochondrion" evidence="2"/>
<keyword evidence="2" id="KW-0496">Mitochondrion</keyword>
<evidence type="ECO:0000256" key="1">
    <source>
        <dbReference type="SAM" id="Phobius"/>
    </source>
</evidence>
<feature type="transmembrane region" description="Helical" evidence="1">
    <location>
        <begin position="6"/>
        <end position="22"/>
    </location>
</feature>
<proteinExistence type="predicted"/>
<keyword evidence="1" id="KW-0472">Membrane</keyword>
<feature type="transmembrane region" description="Helical" evidence="1">
    <location>
        <begin position="57"/>
        <end position="80"/>
    </location>
</feature>
<dbReference type="EMBL" id="LC172001">
    <property type="protein sequence ID" value="BBA10379.1"/>
    <property type="molecule type" value="Genomic_DNA"/>
</dbReference>
<dbReference type="Gene3D" id="1.10.287.3510">
    <property type="match status" value="1"/>
</dbReference>
<name>A0A224A112_9EUPU</name>